<dbReference type="WBParaSite" id="PS1159_v2.g23437.t1">
    <property type="protein sequence ID" value="PS1159_v2.g23437.t1"/>
    <property type="gene ID" value="PS1159_v2.g23437"/>
</dbReference>
<protein>
    <submittedName>
        <fullName evidence="2">Zinc transporter ZIP1</fullName>
    </submittedName>
</protein>
<accession>A0AC35G326</accession>
<organism evidence="1 2">
    <name type="scientific">Panagrolaimus sp. PS1159</name>
    <dbReference type="NCBI Taxonomy" id="55785"/>
    <lineage>
        <taxon>Eukaryota</taxon>
        <taxon>Metazoa</taxon>
        <taxon>Ecdysozoa</taxon>
        <taxon>Nematoda</taxon>
        <taxon>Chromadorea</taxon>
        <taxon>Rhabditida</taxon>
        <taxon>Tylenchina</taxon>
        <taxon>Panagrolaimomorpha</taxon>
        <taxon>Panagrolaimoidea</taxon>
        <taxon>Panagrolaimidae</taxon>
        <taxon>Panagrolaimus</taxon>
    </lineage>
</organism>
<evidence type="ECO:0000313" key="2">
    <source>
        <dbReference type="WBParaSite" id="PS1159_v2.g23437.t1"/>
    </source>
</evidence>
<dbReference type="Proteomes" id="UP000887580">
    <property type="component" value="Unplaced"/>
</dbReference>
<proteinExistence type="predicted"/>
<reference evidence="2" key="1">
    <citation type="submission" date="2022-11" db="UniProtKB">
        <authorList>
            <consortium name="WormBaseParasite"/>
        </authorList>
    </citation>
    <scope>IDENTIFICATION</scope>
</reference>
<evidence type="ECO:0000313" key="1">
    <source>
        <dbReference type="Proteomes" id="UP000887580"/>
    </source>
</evidence>
<name>A0AC35G326_9BILA</name>
<sequence>MGVVAFVCGTLPIKLYGILQRRSQANKKGYSSLIISLLSCFAGGVILGVCLLDMLPDAQRDLVDLEKETGWTFGYPVLELCIGIGFFFVYFLEEVIDKLCDHGHDNTRQRRMTVAVLPPPIEESIHHTSDLSVISCEDPQKLSSDYSSTASDQPFGFRTETICIKDSEAEAKHEKRKALVSALTFVLALGIHTFLEGFAFGVQDTQSSVTSLFFGIIVHKALVMFSVGMSLTEKLSDRKWAVIILITALSLFSPLSATIGLLIQDSNIQQTPKAIISTVLTCFSIGCFFFISFFDILAVERKNKHSNILQWIACVCGYIATALMIIVAK</sequence>